<dbReference type="InterPro" id="IPR005946">
    <property type="entry name" value="Rib-P_diPkinase"/>
</dbReference>
<evidence type="ECO:0008006" key="8">
    <source>
        <dbReference type="Google" id="ProtNLM"/>
    </source>
</evidence>
<dbReference type="PANTHER" id="PTHR10210:SF45">
    <property type="entry name" value="RIBOSE-PHOSPHATE PYROPHOSPHOKINASE 3, CHLOROPLASTIC"/>
    <property type="match status" value="1"/>
</dbReference>
<evidence type="ECO:0000256" key="3">
    <source>
        <dbReference type="RuleBase" id="RU004324"/>
    </source>
</evidence>
<dbReference type="Proteomes" id="UP001642483">
    <property type="component" value="Unassembled WGS sequence"/>
</dbReference>
<evidence type="ECO:0000313" key="7">
    <source>
        <dbReference type="Proteomes" id="UP001642483"/>
    </source>
</evidence>
<evidence type="ECO:0000313" key="6">
    <source>
        <dbReference type="EMBL" id="CAK8680056.1"/>
    </source>
</evidence>
<dbReference type="EMBL" id="CAWYQH010000068">
    <property type="protein sequence ID" value="CAK8680056.1"/>
    <property type="molecule type" value="Genomic_DNA"/>
</dbReference>
<organism evidence="6 7">
    <name type="scientific">Clavelina lepadiformis</name>
    <name type="common">Light-bulb sea squirt</name>
    <name type="synonym">Ascidia lepadiformis</name>
    <dbReference type="NCBI Taxonomy" id="159417"/>
    <lineage>
        <taxon>Eukaryota</taxon>
        <taxon>Metazoa</taxon>
        <taxon>Chordata</taxon>
        <taxon>Tunicata</taxon>
        <taxon>Ascidiacea</taxon>
        <taxon>Aplousobranchia</taxon>
        <taxon>Clavelinidae</taxon>
        <taxon>Clavelina</taxon>
    </lineage>
</organism>
<dbReference type="NCBIfam" id="TIGR01251">
    <property type="entry name" value="ribP_PPkin"/>
    <property type="match status" value="1"/>
</dbReference>
<keyword evidence="2 3" id="KW-0545">Nucleotide biosynthesis</keyword>
<name>A0ABP0FL18_CLALP</name>
<feature type="domain" description="Ribose-phosphate pyrophosphokinase N-terminal" evidence="5">
    <location>
        <begin position="11"/>
        <end position="132"/>
    </location>
</feature>
<dbReference type="InterPro" id="IPR029057">
    <property type="entry name" value="PRTase-like"/>
</dbReference>
<dbReference type="SUPFAM" id="SSF53271">
    <property type="entry name" value="PRTase-like"/>
    <property type="match status" value="2"/>
</dbReference>
<reference evidence="6 7" key="1">
    <citation type="submission" date="2024-02" db="EMBL/GenBank/DDBJ databases">
        <authorList>
            <person name="Daric V."/>
            <person name="Darras S."/>
        </authorList>
    </citation>
    <scope>NUCLEOTIDE SEQUENCE [LARGE SCALE GENOMIC DNA]</scope>
</reference>
<accession>A0ABP0FL18</accession>
<dbReference type="CDD" id="cd06223">
    <property type="entry name" value="PRTases_typeI"/>
    <property type="match status" value="1"/>
</dbReference>
<dbReference type="InterPro" id="IPR029099">
    <property type="entry name" value="Pribosyltran_N"/>
</dbReference>
<protein>
    <recommendedName>
        <fullName evidence="8">Ribose-phosphate pyrophosphokinase 4</fullName>
    </recommendedName>
</protein>
<keyword evidence="7" id="KW-1185">Reference proteome</keyword>
<dbReference type="PANTHER" id="PTHR10210">
    <property type="entry name" value="RIBOSE-PHOSPHATE DIPHOSPHOKINASE FAMILY MEMBER"/>
    <property type="match status" value="1"/>
</dbReference>
<evidence type="ECO:0000259" key="5">
    <source>
        <dbReference type="Pfam" id="PF13793"/>
    </source>
</evidence>
<feature type="domain" description="Phosphoribosyltransferase" evidence="4">
    <location>
        <begin position="208"/>
        <end position="268"/>
    </location>
</feature>
<dbReference type="Pfam" id="PF13793">
    <property type="entry name" value="Pribosyltran_N"/>
    <property type="match status" value="1"/>
</dbReference>
<dbReference type="SMART" id="SM01400">
    <property type="entry name" value="Pribosyltran_N"/>
    <property type="match status" value="1"/>
</dbReference>
<dbReference type="InterPro" id="IPR000836">
    <property type="entry name" value="PRTase_dom"/>
</dbReference>
<evidence type="ECO:0000256" key="1">
    <source>
        <dbReference type="ARBA" id="ARBA00006478"/>
    </source>
</evidence>
<dbReference type="Gene3D" id="3.40.50.2020">
    <property type="match status" value="2"/>
</dbReference>
<gene>
    <name evidence="6" type="ORF">CVLEPA_LOCUS10344</name>
</gene>
<comment type="caution">
    <text evidence="6">The sequence shown here is derived from an EMBL/GenBank/DDBJ whole genome shotgun (WGS) entry which is preliminary data.</text>
</comment>
<proteinExistence type="inferred from homology"/>
<sequence length="331" mass="37367">MASSSSMDDVILFCHSSTYQLGEQVADIARNRPSGKKIDFRKDVQWKKFPDGYPNLFIQNIEDCVGKNVVFLGSFHSPEVVFEQISLLYVLPRSSIRSLTFILPYFPTGTMERVDTEGQVATAYTMARMLSAIPLSAMGPAKIVIYDIHALQERFFFGDNTLPHLSSAIPYFVKEIEKLVLEGEPISIAFPDDGAHKRFQKYFTNFPIVRCIKRRNGSLREVSIVDGSPQERHVIVVDDLIMTGGTMRKCIETLSANGAAKVSAYVTHPVFPQDSWKKFTHNGCLENLVKLDTFWITDSIPHANEISNHQPFKLLSLAWSVHDVLQNIVQH</sequence>
<evidence type="ECO:0000256" key="2">
    <source>
        <dbReference type="ARBA" id="ARBA00022727"/>
    </source>
</evidence>
<evidence type="ECO:0000259" key="4">
    <source>
        <dbReference type="Pfam" id="PF00156"/>
    </source>
</evidence>
<dbReference type="Pfam" id="PF00156">
    <property type="entry name" value="Pribosyltran"/>
    <property type="match status" value="1"/>
</dbReference>
<comment type="similarity">
    <text evidence="1 3">Belongs to the ribose-phosphate pyrophosphokinase family.</text>
</comment>